<sequence>MKVNFIVLTFCLLSTYSFGQSSDETSSKKFDYIQTKHELGVDVRPLFNGSSPSSLFYRKNYTGQGGKNMGFRLGGTFMNSFNDSQISFQGSDYENSRIINYGLTIGLERQKFISDMFIAYGGFDLSGALSQIRYARQTGTVSGNNPRHASVNASAIGLGNFWGMKYHFNSRLSFSAETGFDVIYSSSNIRLSDNVGTISTDEGPKLWSFNLVPLKALRLSYHF</sequence>
<dbReference type="EMBL" id="JBHSAV010000003">
    <property type="protein sequence ID" value="MFC3975261.1"/>
    <property type="molecule type" value="Genomic_DNA"/>
</dbReference>
<evidence type="ECO:0008006" key="4">
    <source>
        <dbReference type="Google" id="ProtNLM"/>
    </source>
</evidence>
<dbReference type="RefSeq" id="WP_241292075.1">
    <property type="nucleotide sequence ID" value="NZ_JAKZGR010000003.1"/>
</dbReference>
<dbReference type="Proteomes" id="UP001595766">
    <property type="component" value="Unassembled WGS sequence"/>
</dbReference>
<comment type="caution">
    <text evidence="2">The sequence shown here is derived from an EMBL/GenBank/DDBJ whole genome shotgun (WGS) entry which is preliminary data.</text>
</comment>
<protein>
    <recommendedName>
        <fullName evidence="4">Outer membrane protein beta-barrel domain-containing protein</fullName>
    </recommendedName>
</protein>
<proteinExistence type="predicted"/>
<evidence type="ECO:0000313" key="2">
    <source>
        <dbReference type="EMBL" id="MFC3975261.1"/>
    </source>
</evidence>
<feature type="signal peptide" evidence="1">
    <location>
        <begin position="1"/>
        <end position="19"/>
    </location>
</feature>
<feature type="chain" id="PRO_5045297979" description="Outer membrane protein beta-barrel domain-containing protein" evidence="1">
    <location>
        <begin position="20"/>
        <end position="223"/>
    </location>
</feature>
<gene>
    <name evidence="2" type="ORF">ACFOUP_02610</name>
</gene>
<reference evidence="3" key="1">
    <citation type="journal article" date="2019" name="Int. J. Syst. Evol. Microbiol.">
        <title>The Global Catalogue of Microorganisms (GCM) 10K type strain sequencing project: providing services to taxonomists for standard genome sequencing and annotation.</title>
        <authorList>
            <consortium name="The Broad Institute Genomics Platform"/>
            <consortium name="The Broad Institute Genome Sequencing Center for Infectious Disease"/>
            <person name="Wu L."/>
            <person name="Ma J."/>
        </authorList>
    </citation>
    <scope>NUCLEOTIDE SEQUENCE [LARGE SCALE GENOMIC DNA]</scope>
    <source>
        <strain evidence="3">CECT 8551</strain>
    </source>
</reference>
<evidence type="ECO:0000256" key="1">
    <source>
        <dbReference type="SAM" id="SignalP"/>
    </source>
</evidence>
<accession>A0ABV8EHK4</accession>
<organism evidence="2 3">
    <name type="scientific">Belliella kenyensis</name>
    <dbReference type="NCBI Taxonomy" id="1472724"/>
    <lineage>
        <taxon>Bacteria</taxon>
        <taxon>Pseudomonadati</taxon>
        <taxon>Bacteroidota</taxon>
        <taxon>Cytophagia</taxon>
        <taxon>Cytophagales</taxon>
        <taxon>Cyclobacteriaceae</taxon>
        <taxon>Belliella</taxon>
    </lineage>
</organism>
<keyword evidence="3" id="KW-1185">Reference proteome</keyword>
<name>A0ABV8EHK4_9BACT</name>
<evidence type="ECO:0000313" key="3">
    <source>
        <dbReference type="Proteomes" id="UP001595766"/>
    </source>
</evidence>
<keyword evidence="1" id="KW-0732">Signal</keyword>